<feature type="active site" description="Proton acceptor" evidence="9 10">
    <location>
        <position position="24"/>
    </location>
</feature>
<dbReference type="GO" id="GO:0019631">
    <property type="term" value="P:quinate catabolic process"/>
    <property type="evidence" value="ECO:0007669"/>
    <property type="project" value="TreeGrafter"/>
</dbReference>
<organism evidence="13 14">
    <name type="scientific">Cohaesibacter gelatinilyticus</name>
    <dbReference type="NCBI Taxonomy" id="372072"/>
    <lineage>
        <taxon>Bacteria</taxon>
        <taxon>Pseudomonadati</taxon>
        <taxon>Pseudomonadota</taxon>
        <taxon>Alphaproteobacteria</taxon>
        <taxon>Hyphomicrobiales</taxon>
        <taxon>Cohaesibacteraceae</taxon>
    </lineage>
</organism>
<evidence type="ECO:0000313" key="13">
    <source>
        <dbReference type="EMBL" id="SNZ08011.1"/>
    </source>
</evidence>
<evidence type="ECO:0000256" key="9">
    <source>
        <dbReference type="HAMAP-Rule" id="MF_00169"/>
    </source>
</evidence>
<dbReference type="EMBL" id="OBEL01000001">
    <property type="protein sequence ID" value="SNZ08011.1"/>
    <property type="molecule type" value="Genomic_DNA"/>
</dbReference>
<feature type="binding site" evidence="9 11">
    <location>
        <position position="112"/>
    </location>
    <ligand>
        <name>substrate</name>
    </ligand>
</feature>
<name>A0A285NK43_9HYPH</name>
<evidence type="ECO:0000256" key="8">
    <source>
        <dbReference type="ARBA" id="ARBA00023239"/>
    </source>
</evidence>
<dbReference type="PANTHER" id="PTHR21272">
    <property type="entry name" value="CATABOLIC 3-DEHYDROQUINASE"/>
    <property type="match status" value="1"/>
</dbReference>
<keyword evidence="9" id="KW-0028">Amino-acid biosynthesis</keyword>
<evidence type="ECO:0000256" key="6">
    <source>
        <dbReference type="ARBA" id="ARBA00012060"/>
    </source>
</evidence>
<dbReference type="OrthoDB" id="9790793at2"/>
<keyword evidence="7 9" id="KW-0057">Aromatic amino acid biosynthesis</keyword>
<dbReference type="HAMAP" id="MF_00169">
    <property type="entry name" value="AroQ"/>
    <property type="match status" value="1"/>
</dbReference>
<dbReference type="GO" id="GO:0003855">
    <property type="term" value="F:3-dehydroquinate dehydratase activity"/>
    <property type="evidence" value="ECO:0007669"/>
    <property type="project" value="UniProtKB-UniRule"/>
</dbReference>
<evidence type="ECO:0000256" key="7">
    <source>
        <dbReference type="ARBA" id="ARBA00023141"/>
    </source>
</evidence>
<dbReference type="PROSITE" id="PS01029">
    <property type="entry name" value="DEHYDROQUINASE_II"/>
    <property type="match status" value="1"/>
</dbReference>
<evidence type="ECO:0000256" key="12">
    <source>
        <dbReference type="PIRSR" id="PIRSR001399-3"/>
    </source>
</evidence>
<feature type="binding site" evidence="9 11">
    <location>
        <position position="75"/>
    </location>
    <ligand>
        <name>substrate</name>
    </ligand>
</feature>
<dbReference type="Gene3D" id="3.40.50.9100">
    <property type="entry name" value="Dehydroquinase, class II"/>
    <property type="match status" value="1"/>
</dbReference>
<evidence type="ECO:0000313" key="14">
    <source>
        <dbReference type="Proteomes" id="UP000219439"/>
    </source>
</evidence>
<comment type="function">
    <text evidence="2 9">Catalyzes a trans-dehydration via an enolate intermediate.</text>
</comment>
<dbReference type="RefSeq" id="WP_097153265.1">
    <property type="nucleotide sequence ID" value="NZ_OBEL01000001.1"/>
</dbReference>
<dbReference type="CDD" id="cd00466">
    <property type="entry name" value="DHQase_II"/>
    <property type="match status" value="1"/>
</dbReference>
<accession>A0A285NK43</accession>
<dbReference type="InterPro" id="IPR001874">
    <property type="entry name" value="DHquinase_II"/>
</dbReference>
<sequence length="149" mass="16108">MTKEIFVLNGPNLNRLGTREPEIYGSTTLADIESMCMTKASELGATLTFRQSNHEGNLVDWIQEAADKQAGLVINPAAYTHTSVALQDAIKAGGVPTIEVHLSNIHARESFRHKSYVSPVALGVICGLGARGYLLALDALVSHLEQKHD</sequence>
<evidence type="ECO:0000256" key="4">
    <source>
        <dbReference type="ARBA" id="ARBA00011037"/>
    </source>
</evidence>
<protein>
    <recommendedName>
        <fullName evidence="6 9">3-dehydroquinate dehydratase</fullName>
        <shortName evidence="9">3-dehydroquinase</shortName>
        <ecNumber evidence="6 9">4.2.1.10</ecNumber>
    </recommendedName>
    <alternativeName>
        <fullName evidence="9">Type II DHQase</fullName>
    </alternativeName>
</protein>
<evidence type="ECO:0000256" key="1">
    <source>
        <dbReference type="ARBA" id="ARBA00001864"/>
    </source>
</evidence>
<dbReference type="GO" id="GO:0008652">
    <property type="term" value="P:amino acid biosynthetic process"/>
    <property type="evidence" value="ECO:0007669"/>
    <property type="project" value="UniProtKB-KW"/>
</dbReference>
<evidence type="ECO:0000256" key="3">
    <source>
        <dbReference type="ARBA" id="ARBA00004902"/>
    </source>
</evidence>
<dbReference type="SUPFAM" id="SSF52304">
    <property type="entry name" value="Type II 3-dehydroquinate dehydratase"/>
    <property type="match status" value="1"/>
</dbReference>
<keyword evidence="8 9" id="KW-0456">Lyase</keyword>
<dbReference type="AlphaFoldDB" id="A0A285NK43"/>
<dbReference type="InterPro" id="IPR018509">
    <property type="entry name" value="DHquinase_II_CS"/>
</dbReference>
<dbReference type="PANTHER" id="PTHR21272:SF3">
    <property type="entry name" value="CATABOLIC 3-DEHYDROQUINASE"/>
    <property type="match status" value="1"/>
</dbReference>
<dbReference type="Proteomes" id="UP000219439">
    <property type="component" value="Unassembled WGS sequence"/>
</dbReference>
<comment type="similarity">
    <text evidence="4 9">Belongs to the type-II 3-dehydroquinase family.</text>
</comment>
<keyword evidence="14" id="KW-1185">Reference proteome</keyword>
<dbReference type="NCBIfam" id="NF003806">
    <property type="entry name" value="PRK05395.1-3"/>
    <property type="match status" value="1"/>
</dbReference>
<reference evidence="13 14" key="1">
    <citation type="submission" date="2017-09" db="EMBL/GenBank/DDBJ databases">
        <authorList>
            <person name="Ehlers B."/>
            <person name="Leendertz F.H."/>
        </authorList>
    </citation>
    <scope>NUCLEOTIDE SEQUENCE [LARGE SCALE GENOMIC DNA]</scope>
    <source>
        <strain evidence="13 14">DSM 18289</strain>
    </source>
</reference>
<comment type="pathway">
    <text evidence="3 9">Metabolic intermediate biosynthesis; chorismate biosynthesis; chorismate from D-erythrose 4-phosphate and phosphoenolpyruvate: step 3/7.</text>
</comment>
<feature type="binding site" evidence="9 11">
    <location>
        <position position="88"/>
    </location>
    <ligand>
        <name>substrate</name>
    </ligand>
</feature>
<evidence type="ECO:0000256" key="11">
    <source>
        <dbReference type="PIRSR" id="PIRSR001399-2"/>
    </source>
</evidence>
<gene>
    <name evidence="9" type="primary">aroQ</name>
    <name evidence="13" type="ORF">SAMN06265368_1395</name>
</gene>
<dbReference type="NCBIfam" id="TIGR01088">
    <property type="entry name" value="aroQ"/>
    <property type="match status" value="1"/>
</dbReference>
<evidence type="ECO:0000256" key="2">
    <source>
        <dbReference type="ARBA" id="ARBA00003924"/>
    </source>
</evidence>
<dbReference type="PIRSF" id="PIRSF001399">
    <property type="entry name" value="DHquinase_II"/>
    <property type="match status" value="1"/>
</dbReference>
<feature type="binding site" evidence="9 11">
    <location>
        <begin position="102"/>
        <end position="103"/>
    </location>
    <ligand>
        <name>substrate</name>
    </ligand>
</feature>
<dbReference type="NCBIfam" id="NF003807">
    <property type="entry name" value="PRK05395.1-4"/>
    <property type="match status" value="1"/>
</dbReference>
<dbReference type="InterPro" id="IPR036441">
    <property type="entry name" value="DHquinase_II_sf"/>
</dbReference>
<comment type="subunit">
    <text evidence="5 9">Homododecamer.</text>
</comment>
<dbReference type="NCBIfam" id="NF003804">
    <property type="entry name" value="PRK05395.1-1"/>
    <property type="match status" value="1"/>
</dbReference>
<feature type="binding site" evidence="9 11">
    <location>
        <position position="81"/>
    </location>
    <ligand>
        <name>substrate</name>
    </ligand>
</feature>
<comment type="catalytic activity">
    <reaction evidence="1 9">
        <text>3-dehydroquinate = 3-dehydroshikimate + H2O</text>
        <dbReference type="Rhea" id="RHEA:21096"/>
        <dbReference type="ChEBI" id="CHEBI:15377"/>
        <dbReference type="ChEBI" id="CHEBI:16630"/>
        <dbReference type="ChEBI" id="CHEBI:32364"/>
        <dbReference type="EC" id="4.2.1.10"/>
    </reaction>
</comment>
<evidence type="ECO:0000256" key="5">
    <source>
        <dbReference type="ARBA" id="ARBA00011193"/>
    </source>
</evidence>
<feature type="site" description="Transition state stabilizer" evidence="9 12">
    <location>
        <position position="19"/>
    </location>
</feature>
<evidence type="ECO:0000256" key="10">
    <source>
        <dbReference type="PIRSR" id="PIRSR001399-1"/>
    </source>
</evidence>
<dbReference type="EC" id="4.2.1.10" evidence="6 9"/>
<dbReference type="UniPathway" id="UPA00053">
    <property type="reaction ID" value="UER00086"/>
</dbReference>
<dbReference type="GO" id="GO:0009073">
    <property type="term" value="P:aromatic amino acid family biosynthetic process"/>
    <property type="evidence" value="ECO:0007669"/>
    <property type="project" value="UniProtKB-KW"/>
</dbReference>
<dbReference type="Pfam" id="PF01220">
    <property type="entry name" value="DHquinase_II"/>
    <property type="match status" value="1"/>
</dbReference>
<feature type="active site" description="Proton donor" evidence="9 10">
    <location>
        <position position="101"/>
    </location>
</feature>
<proteinExistence type="inferred from homology"/>
<dbReference type="NCBIfam" id="NF003805">
    <property type="entry name" value="PRK05395.1-2"/>
    <property type="match status" value="1"/>
</dbReference>
<dbReference type="GO" id="GO:0009423">
    <property type="term" value="P:chorismate biosynthetic process"/>
    <property type="evidence" value="ECO:0007669"/>
    <property type="project" value="UniProtKB-UniRule"/>
</dbReference>